<dbReference type="Proteomes" id="UP000092445">
    <property type="component" value="Unassembled WGS sequence"/>
</dbReference>
<dbReference type="VEuPathDB" id="VectorBase:GPAI014002"/>
<dbReference type="AlphaFoldDB" id="A0A1A9ZGL2"/>
<accession>A0A1A9ZGL2</accession>
<organism evidence="2 3">
    <name type="scientific">Glossina pallidipes</name>
    <name type="common">Tsetse fly</name>
    <dbReference type="NCBI Taxonomy" id="7398"/>
    <lineage>
        <taxon>Eukaryota</taxon>
        <taxon>Metazoa</taxon>
        <taxon>Ecdysozoa</taxon>
        <taxon>Arthropoda</taxon>
        <taxon>Hexapoda</taxon>
        <taxon>Insecta</taxon>
        <taxon>Pterygota</taxon>
        <taxon>Neoptera</taxon>
        <taxon>Endopterygota</taxon>
        <taxon>Diptera</taxon>
        <taxon>Brachycera</taxon>
        <taxon>Muscomorpha</taxon>
        <taxon>Hippoboscoidea</taxon>
        <taxon>Glossinidae</taxon>
        <taxon>Glossina</taxon>
    </lineage>
</organism>
<sequence>MSLFQMKWLRRIVRRNTNPIPEVQAALWKRRLSIAYALLAWNAVGFVCYMIYIGRGDWAHYYGLKTDQEKQESQAVQFSKYLNVEKGKIIRFSGLQKKEEFEFVNEKRANGDYLPSF</sequence>
<dbReference type="EnsemblMetazoa" id="GPAI014002-RA">
    <property type="protein sequence ID" value="GPAI014002-PA"/>
    <property type="gene ID" value="GPAI014002"/>
</dbReference>
<reference evidence="2" key="2">
    <citation type="submission" date="2020-05" db="UniProtKB">
        <authorList>
            <consortium name="EnsemblMetazoa"/>
        </authorList>
    </citation>
    <scope>IDENTIFICATION</scope>
    <source>
        <strain evidence="2">IAEA</strain>
    </source>
</reference>
<evidence type="ECO:0000313" key="2">
    <source>
        <dbReference type="EnsemblMetazoa" id="GPAI014002-PA"/>
    </source>
</evidence>
<keyword evidence="1" id="KW-1133">Transmembrane helix</keyword>
<reference evidence="3" key="1">
    <citation type="submission" date="2014-03" db="EMBL/GenBank/DDBJ databases">
        <authorList>
            <person name="Aksoy S."/>
            <person name="Warren W."/>
            <person name="Wilson R.K."/>
        </authorList>
    </citation>
    <scope>NUCLEOTIDE SEQUENCE [LARGE SCALE GENOMIC DNA]</scope>
    <source>
        <strain evidence="3">IAEA</strain>
    </source>
</reference>
<protein>
    <submittedName>
        <fullName evidence="2">Uncharacterized protein</fullName>
    </submittedName>
</protein>
<keyword evidence="1" id="KW-0472">Membrane</keyword>
<proteinExistence type="predicted"/>
<keyword evidence="3" id="KW-1185">Reference proteome</keyword>
<dbReference type="STRING" id="7398.A0A1A9ZGL2"/>
<name>A0A1A9ZGL2_GLOPL</name>
<feature type="transmembrane region" description="Helical" evidence="1">
    <location>
        <begin position="34"/>
        <end position="54"/>
    </location>
</feature>
<evidence type="ECO:0000256" key="1">
    <source>
        <dbReference type="SAM" id="Phobius"/>
    </source>
</evidence>
<keyword evidence="1" id="KW-0812">Transmembrane</keyword>
<evidence type="ECO:0000313" key="3">
    <source>
        <dbReference type="Proteomes" id="UP000092445"/>
    </source>
</evidence>